<protein>
    <recommendedName>
        <fullName evidence="1">Tim10-like domain-containing protein</fullName>
    </recommendedName>
</protein>
<dbReference type="Pfam" id="PF02953">
    <property type="entry name" value="zf-Tim10_DDP"/>
    <property type="match status" value="1"/>
</dbReference>
<dbReference type="OMA" id="HKLNDKA"/>
<accession>A0A8S1K5U9</accession>
<gene>
    <name evidence="2" type="ORF">PPRIM_AZ9-3.1.T0130298</name>
</gene>
<name>A0A8S1K5U9_PARPR</name>
<evidence type="ECO:0000313" key="3">
    <source>
        <dbReference type="Proteomes" id="UP000688137"/>
    </source>
</evidence>
<evidence type="ECO:0000313" key="2">
    <source>
        <dbReference type="EMBL" id="CAD8049185.1"/>
    </source>
</evidence>
<dbReference type="InterPro" id="IPR004217">
    <property type="entry name" value="Tim10-like"/>
</dbReference>
<dbReference type="EMBL" id="CAJJDM010000010">
    <property type="protein sequence ID" value="CAD8049185.1"/>
    <property type="molecule type" value="Genomic_DNA"/>
</dbReference>
<dbReference type="Proteomes" id="UP000688137">
    <property type="component" value="Unassembled WGS sequence"/>
</dbReference>
<sequence length="70" mass="8415">MESREQIIQKEAQIQLLTKVFKQDQICFKKCIKVAEKRLTEDQEKCLKICNNKVQVEYDFLHKLNDKTLE</sequence>
<keyword evidence="3" id="KW-1185">Reference proteome</keyword>
<comment type="caution">
    <text evidence="2">The sequence shown here is derived from an EMBL/GenBank/DDBJ whole genome shotgun (WGS) entry which is preliminary data.</text>
</comment>
<dbReference type="AlphaFoldDB" id="A0A8S1K5U9"/>
<organism evidence="2 3">
    <name type="scientific">Paramecium primaurelia</name>
    <dbReference type="NCBI Taxonomy" id="5886"/>
    <lineage>
        <taxon>Eukaryota</taxon>
        <taxon>Sar</taxon>
        <taxon>Alveolata</taxon>
        <taxon>Ciliophora</taxon>
        <taxon>Intramacronucleata</taxon>
        <taxon>Oligohymenophorea</taxon>
        <taxon>Peniculida</taxon>
        <taxon>Parameciidae</taxon>
        <taxon>Paramecium</taxon>
    </lineage>
</organism>
<proteinExistence type="predicted"/>
<evidence type="ECO:0000259" key="1">
    <source>
        <dbReference type="Pfam" id="PF02953"/>
    </source>
</evidence>
<reference evidence="2" key="1">
    <citation type="submission" date="2021-01" db="EMBL/GenBank/DDBJ databases">
        <authorList>
            <consortium name="Genoscope - CEA"/>
            <person name="William W."/>
        </authorList>
    </citation>
    <scope>NUCLEOTIDE SEQUENCE</scope>
</reference>
<feature type="domain" description="Tim10-like" evidence="1">
    <location>
        <begin position="6"/>
        <end position="53"/>
    </location>
</feature>